<feature type="compositionally biased region" description="Basic and acidic residues" evidence="1">
    <location>
        <begin position="282"/>
        <end position="296"/>
    </location>
</feature>
<feature type="region of interest" description="Disordered" evidence="1">
    <location>
        <begin position="396"/>
        <end position="436"/>
    </location>
</feature>
<feature type="compositionally biased region" description="Low complexity" evidence="1">
    <location>
        <begin position="312"/>
        <end position="347"/>
    </location>
</feature>
<feature type="compositionally biased region" description="Pro residues" evidence="1">
    <location>
        <begin position="408"/>
        <end position="427"/>
    </location>
</feature>
<evidence type="ECO:0000313" key="3">
    <source>
        <dbReference type="EMBL" id="TKW48843.1"/>
    </source>
</evidence>
<reference evidence="3 4" key="1">
    <citation type="journal article" date="2019" name="PLoS ONE">
        <title>Comparative genome analysis indicates high evolutionary potential of pathogenicity genes in Colletotrichum tanaceti.</title>
        <authorList>
            <person name="Lelwala R.V."/>
            <person name="Korhonen P.K."/>
            <person name="Young N.D."/>
            <person name="Scott J.B."/>
            <person name="Ades P.A."/>
            <person name="Gasser R.B."/>
            <person name="Taylor P.W.J."/>
        </authorList>
    </citation>
    <scope>NUCLEOTIDE SEQUENCE [LARGE SCALE GENOMIC DNA]</scope>
    <source>
        <strain evidence="3">BRIP57314</strain>
    </source>
</reference>
<dbReference type="EMBL" id="PJEX01000698">
    <property type="protein sequence ID" value="TKW48843.1"/>
    <property type="molecule type" value="Genomic_DNA"/>
</dbReference>
<dbReference type="AlphaFoldDB" id="A0A4U6X1S2"/>
<feature type="region of interest" description="Disordered" evidence="1">
    <location>
        <begin position="234"/>
        <end position="347"/>
    </location>
</feature>
<feature type="compositionally biased region" description="Polar residues" evidence="1">
    <location>
        <begin position="122"/>
        <end position="134"/>
    </location>
</feature>
<feature type="compositionally biased region" description="Basic and acidic residues" evidence="1">
    <location>
        <begin position="251"/>
        <end position="272"/>
    </location>
</feature>
<evidence type="ECO:0000313" key="4">
    <source>
        <dbReference type="Proteomes" id="UP000310108"/>
    </source>
</evidence>
<gene>
    <name evidence="3" type="ORF">CTA1_13105</name>
</gene>
<feature type="region of interest" description="Disordered" evidence="1">
    <location>
        <begin position="69"/>
        <end position="138"/>
    </location>
</feature>
<evidence type="ECO:0000256" key="2">
    <source>
        <dbReference type="SAM" id="SignalP"/>
    </source>
</evidence>
<comment type="caution">
    <text evidence="3">The sequence shown here is derived from an EMBL/GenBank/DDBJ whole genome shotgun (WGS) entry which is preliminary data.</text>
</comment>
<keyword evidence="2" id="KW-0732">Signal</keyword>
<feature type="compositionally biased region" description="Basic and acidic residues" evidence="1">
    <location>
        <begin position="90"/>
        <end position="104"/>
    </location>
</feature>
<organism evidence="3 4">
    <name type="scientific">Colletotrichum tanaceti</name>
    <dbReference type="NCBI Taxonomy" id="1306861"/>
    <lineage>
        <taxon>Eukaryota</taxon>
        <taxon>Fungi</taxon>
        <taxon>Dikarya</taxon>
        <taxon>Ascomycota</taxon>
        <taxon>Pezizomycotina</taxon>
        <taxon>Sordariomycetes</taxon>
        <taxon>Hypocreomycetidae</taxon>
        <taxon>Glomerellales</taxon>
        <taxon>Glomerellaceae</taxon>
        <taxon>Colletotrichum</taxon>
        <taxon>Colletotrichum destructivum species complex</taxon>
    </lineage>
</organism>
<proteinExistence type="predicted"/>
<name>A0A4U6X1S2_9PEZI</name>
<protein>
    <submittedName>
        <fullName evidence="3">Uncharacterized protein</fullName>
    </submittedName>
</protein>
<feature type="chain" id="PRO_5020406849" evidence="2">
    <location>
        <begin position="24"/>
        <end position="452"/>
    </location>
</feature>
<accession>A0A4U6X1S2</accession>
<dbReference type="PROSITE" id="PS51257">
    <property type="entry name" value="PROKAR_LIPOPROTEIN"/>
    <property type="match status" value="1"/>
</dbReference>
<evidence type="ECO:0000256" key="1">
    <source>
        <dbReference type="SAM" id="MobiDB-lite"/>
    </source>
</evidence>
<feature type="signal peptide" evidence="2">
    <location>
        <begin position="1"/>
        <end position="23"/>
    </location>
</feature>
<sequence length="452" mass="50511">MIYRNRLTLLFFVFFFFACLASAAEAPFEATELPPSKYRGEGDSSNSGTSECRPGDLDCVDDRIAVNNRDNIDGDACPPDDQDCAPLGDADYRSDSENPEKIDSDNSNEDNSNNPDETDTPSRTTPYSADNTTPARRKKIPHVQFATYDWYHFTLKVTPPLDLPPGPKPSPFLWASADEGLFEAYAFHNSDKGVLLAVTVNPLHNHFPDDRGHTNGVQFDVQVRFGVPLNWPFEPPRGLQLPPPRSPSSDQGRDEPSDQERDESSDQERDESSDQELDESSDQGRDEPSDQERDESSDQELDESSDPERSPSRSPSGGLLRSLSLSGGLSRSWSLDSSRPWSSSGLLVTMEPPFVSDKKGVAFGRIKPEVFESYMAQSVPDKQGNYTVGISYKRRRKAEVVREDDEPPQVPWRPPRNIPSSPPPPDSPPRRQRTRGKCRGINFRRCFGSFCC</sequence>
<dbReference type="Proteomes" id="UP000310108">
    <property type="component" value="Unassembled WGS sequence"/>
</dbReference>
<keyword evidence="4" id="KW-1185">Reference proteome</keyword>
<feature type="region of interest" description="Disordered" evidence="1">
    <location>
        <begin position="33"/>
        <end position="57"/>
    </location>
</feature>